<keyword evidence="2" id="KW-1185">Reference proteome</keyword>
<evidence type="ECO:0000313" key="2">
    <source>
        <dbReference type="Proteomes" id="UP001168528"/>
    </source>
</evidence>
<gene>
    <name evidence="1" type="ORF">Q0590_21600</name>
</gene>
<protein>
    <submittedName>
        <fullName evidence="1">Uncharacterized protein</fullName>
    </submittedName>
</protein>
<organism evidence="1 2">
    <name type="scientific">Rhodocytophaga aerolata</name>
    <dbReference type="NCBI Taxonomy" id="455078"/>
    <lineage>
        <taxon>Bacteria</taxon>
        <taxon>Pseudomonadati</taxon>
        <taxon>Bacteroidota</taxon>
        <taxon>Cytophagia</taxon>
        <taxon>Cytophagales</taxon>
        <taxon>Rhodocytophagaceae</taxon>
        <taxon>Rhodocytophaga</taxon>
    </lineage>
</organism>
<reference evidence="1" key="1">
    <citation type="submission" date="2023-07" db="EMBL/GenBank/DDBJ databases">
        <title>The genome sequence of Rhodocytophaga aerolata KACC 12507.</title>
        <authorList>
            <person name="Zhang X."/>
        </authorList>
    </citation>
    <scope>NUCLEOTIDE SEQUENCE</scope>
    <source>
        <strain evidence="1">KACC 12507</strain>
    </source>
</reference>
<proteinExistence type="predicted"/>
<evidence type="ECO:0000313" key="1">
    <source>
        <dbReference type="EMBL" id="MDO1448888.1"/>
    </source>
</evidence>
<dbReference type="EMBL" id="JAUKPO010000014">
    <property type="protein sequence ID" value="MDO1448888.1"/>
    <property type="molecule type" value="Genomic_DNA"/>
</dbReference>
<sequence length="107" mass="12444">MKTKHVYEMAVIPIGSLNTIRKKETHYAYFSNLRKTIECLTSVLALNGWPIRVTYSSVYRSLQLRDKYTRDFEVGGNKVFRVQIVTKELNPALTTLGIEEMPYNRVK</sequence>
<comment type="caution">
    <text evidence="1">The sequence shown here is derived from an EMBL/GenBank/DDBJ whole genome shotgun (WGS) entry which is preliminary data.</text>
</comment>
<dbReference type="RefSeq" id="WP_302039687.1">
    <property type="nucleotide sequence ID" value="NZ_JAUKPO010000014.1"/>
</dbReference>
<name>A0ABT8RCH9_9BACT</name>
<dbReference type="Proteomes" id="UP001168528">
    <property type="component" value="Unassembled WGS sequence"/>
</dbReference>
<accession>A0ABT8RCH9</accession>